<feature type="region of interest" description="Disordered" evidence="1">
    <location>
        <begin position="332"/>
        <end position="351"/>
    </location>
</feature>
<evidence type="ECO:0000256" key="1">
    <source>
        <dbReference type="SAM" id="MobiDB-lite"/>
    </source>
</evidence>
<feature type="compositionally biased region" description="Polar residues" evidence="1">
    <location>
        <begin position="332"/>
        <end position="349"/>
    </location>
</feature>
<accession>A0A809RKF5</accession>
<reference evidence="3" key="1">
    <citation type="submission" date="2019-11" db="EMBL/GenBank/DDBJ databases">
        <title>Isolation and characterization of a novel species in the genus Sulfuriferula.</title>
        <authorList>
            <person name="Mochizuki J."/>
            <person name="Kojima H."/>
            <person name="Fukui M."/>
        </authorList>
    </citation>
    <scope>NUCLEOTIDE SEQUENCE [LARGE SCALE GENOMIC DNA]</scope>
    <source>
        <strain evidence="3">SGTM</strain>
    </source>
</reference>
<dbReference type="RefSeq" id="WP_162086083.1">
    <property type="nucleotide sequence ID" value="NZ_AP021881.1"/>
</dbReference>
<proteinExistence type="predicted"/>
<feature type="compositionally biased region" description="Basic and acidic residues" evidence="1">
    <location>
        <begin position="398"/>
        <end position="433"/>
    </location>
</feature>
<sequence length="433" mass="46731">MKKIVIVTAATLLGGCVGEAPPRVVYVQPAPYGYMQAQPMRIYQPPAPQPVVSIYVEPPLYQPPPIRVAWAPPPMLVDAPPPMPYYGAVWTGGYWVWEGNWVWAHGRWSSPPRPGYGWVNPYYENRGGAVVFINGFWAAPGVPFVAPPLGINIAMGEVAVGVTAGPRPMGPEGVFVPPPPGSRFGLIVPAPIGTSPSVVTSAPPVIRGGMHINVNNNVTNIHNVTNVTNITNVTIIAPAGATANGQAVNASVPAQAHLAAAMPSVIKAVAPAPASAKPVPAYTPERPLANLPPAQVVHTEAQPALMHPENQSRPPTMQPVHEMPVDRYQTNQNQAKSGMTQPEIQTNTEPHVVQKPIMQPDRRPVVAQHQVNQNQAEVNGTRHDETKQPLKAGTPKQQKPEKVLQEKGDGEKLDEHRRSSEIREDHNQRQISD</sequence>
<dbReference type="KEGG" id="sniv:SFSGTM_31570"/>
<dbReference type="PROSITE" id="PS51257">
    <property type="entry name" value="PROKAR_LIPOPROTEIN"/>
    <property type="match status" value="1"/>
</dbReference>
<dbReference type="EMBL" id="AP021881">
    <property type="protein sequence ID" value="BBP02449.1"/>
    <property type="molecule type" value="Genomic_DNA"/>
</dbReference>
<organism evidence="2 3">
    <name type="scientific">Sulfuriferula nivalis</name>
    <dbReference type="NCBI Taxonomy" id="2675298"/>
    <lineage>
        <taxon>Bacteria</taxon>
        <taxon>Pseudomonadati</taxon>
        <taxon>Pseudomonadota</taxon>
        <taxon>Betaproteobacteria</taxon>
        <taxon>Nitrosomonadales</taxon>
        <taxon>Sulfuricellaceae</taxon>
        <taxon>Sulfuriferula</taxon>
    </lineage>
</organism>
<protein>
    <recommendedName>
        <fullName evidence="4">YXWGXW repeat-containing protein</fullName>
    </recommendedName>
</protein>
<evidence type="ECO:0000313" key="2">
    <source>
        <dbReference type="EMBL" id="BBP02449.1"/>
    </source>
</evidence>
<evidence type="ECO:0000313" key="3">
    <source>
        <dbReference type="Proteomes" id="UP000463939"/>
    </source>
</evidence>
<keyword evidence="3" id="KW-1185">Reference proteome</keyword>
<feature type="region of interest" description="Disordered" evidence="1">
    <location>
        <begin position="374"/>
        <end position="433"/>
    </location>
</feature>
<dbReference type="AlphaFoldDB" id="A0A809RKF5"/>
<name>A0A809RKF5_9PROT</name>
<evidence type="ECO:0008006" key="4">
    <source>
        <dbReference type="Google" id="ProtNLM"/>
    </source>
</evidence>
<gene>
    <name evidence="2" type="ORF">SFSGTM_31570</name>
</gene>
<dbReference type="Proteomes" id="UP000463939">
    <property type="component" value="Chromosome"/>
</dbReference>